<protein>
    <submittedName>
        <fullName evidence="1">Uncharacterized protein</fullName>
    </submittedName>
</protein>
<sequence length="40" mass="4693">MIDFTDSPCDHLSKPEIDHCGSFLRKLRKIFFATLILRNI</sequence>
<accession>A0A2P2P2T5</accession>
<reference evidence="1" key="1">
    <citation type="submission" date="2018-02" db="EMBL/GenBank/DDBJ databases">
        <title>Rhizophora mucronata_Transcriptome.</title>
        <authorList>
            <person name="Meera S.P."/>
            <person name="Sreeshan A."/>
            <person name="Augustine A."/>
        </authorList>
    </citation>
    <scope>NUCLEOTIDE SEQUENCE</scope>
    <source>
        <tissue evidence="1">Leaf</tissue>
    </source>
</reference>
<evidence type="ECO:0000313" key="1">
    <source>
        <dbReference type="EMBL" id="MBX48941.1"/>
    </source>
</evidence>
<dbReference type="EMBL" id="GGEC01068457">
    <property type="protein sequence ID" value="MBX48941.1"/>
    <property type="molecule type" value="Transcribed_RNA"/>
</dbReference>
<proteinExistence type="predicted"/>
<organism evidence="1">
    <name type="scientific">Rhizophora mucronata</name>
    <name type="common">Asiatic mangrove</name>
    <dbReference type="NCBI Taxonomy" id="61149"/>
    <lineage>
        <taxon>Eukaryota</taxon>
        <taxon>Viridiplantae</taxon>
        <taxon>Streptophyta</taxon>
        <taxon>Embryophyta</taxon>
        <taxon>Tracheophyta</taxon>
        <taxon>Spermatophyta</taxon>
        <taxon>Magnoliopsida</taxon>
        <taxon>eudicotyledons</taxon>
        <taxon>Gunneridae</taxon>
        <taxon>Pentapetalae</taxon>
        <taxon>rosids</taxon>
        <taxon>fabids</taxon>
        <taxon>Malpighiales</taxon>
        <taxon>Rhizophoraceae</taxon>
        <taxon>Rhizophora</taxon>
    </lineage>
</organism>
<dbReference type="AlphaFoldDB" id="A0A2P2P2T5"/>
<name>A0A2P2P2T5_RHIMU</name>